<name>D5EVX6_XYLR2</name>
<keyword evidence="4 5" id="KW-0326">Glycosidase</keyword>
<evidence type="ECO:0000256" key="1">
    <source>
        <dbReference type="ARBA" id="ARBA00009743"/>
    </source>
</evidence>
<dbReference type="GO" id="GO:0005975">
    <property type="term" value="P:carbohydrate metabolic process"/>
    <property type="evidence" value="ECO:0007669"/>
    <property type="project" value="InterPro"/>
</dbReference>
<evidence type="ECO:0000256" key="6">
    <source>
        <dbReference type="SAM" id="SignalP"/>
    </source>
</evidence>
<evidence type="ECO:0000259" key="7">
    <source>
        <dbReference type="PROSITE" id="PS51175"/>
    </source>
</evidence>
<dbReference type="InterPro" id="IPR002241">
    <property type="entry name" value="Glyco_hydro_27"/>
</dbReference>
<comment type="similarity">
    <text evidence="1 5">Belongs to the glycosyl hydrolase 27 family.</text>
</comment>
<comment type="catalytic activity">
    <reaction evidence="5">
        <text>Hydrolysis of terminal, non-reducing alpha-D-galactose residues in alpha-D-galactosides, including galactose oligosaccharides, galactomannans and galactolipids.</text>
        <dbReference type="EC" id="3.2.1.22"/>
    </reaction>
</comment>
<feature type="domain" description="CBM6" evidence="7">
    <location>
        <begin position="405"/>
        <end position="537"/>
    </location>
</feature>
<dbReference type="InterPro" id="IPR041233">
    <property type="entry name" value="Melibiase_C"/>
</dbReference>
<evidence type="ECO:0000256" key="3">
    <source>
        <dbReference type="ARBA" id="ARBA00022801"/>
    </source>
</evidence>
<dbReference type="Gene3D" id="3.20.20.70">
    <property type="entry name" value="Aldolase class I"/>
    <property type="match status" value="1"/>
</dbReference>
<feature type="signal peptide" evidence="6">
    <location>
        <begin position="1"/>
        <end position="31"/>
    </location>
</feature>
<keyword evidence="9" id="KW-1185">Reference proteome</keyword>
<evidence type="ECO:0000256" key="2">
    <source>
        <dbReference type="ARBA" id="ARBA00022729"/>
    </source>
</evidence>
<dbReference type="Pfam" id="PF16499">
    <property type="entry name" value="Melibiase_2"/>
    <property type="match status" value="1"/>
</dbReference>
<dbReference type="InterPro" id="IPR013780">
    <property type="entry name" value="Glyco_hydro_b"/>
</dbReference>
<dbReference type="STRING" id="264731.PRU_2377"/>
<dbReference type="InterPro" id="IPR008979">
    <property type="entry name" value="Galactose-bd-like_sf"/>
</dbReference>
<dbReference type="CAZy" id="GH27">
    <property type="family name" value="Glycoside Hydrolase Family 27"/>
</dbReference>
<dbReference type="Pfam" id="PF17801">
    <property type="entry name" value="Melibiase_C"/>
    <property type="match status" value="1"/>
</dbReference>
<dbReference type="PANTHER" id="PTHR11452">
    <property type="entry name" value="ALPHA-GALACTOSIDASE/ALPHA-N-ACETYLGALACTOSAMINIDASE"/>
    <property type="match status" value="1"/>
</dbReference>
<dbReference type="Gene3D" id="2.60.40.1180">
    <property type="entry name" value="Golgi alpha-mannosidase II"/>
    <property type="match status" value="1"/>
</dbReference>
<dbReference type="SUPFAM" id="SSF51011">
    <property type="entry name" value="Glycosyl hydrolase domain"/>
    <property type="match status" value="1"/>
</dbReference>
<reference evidence="8 9" key="1">
    <citation type="journal article" date="2010" name="Microb. Ecol.">
        <title>Comparative genome analysis of Prevotella ruminicola and Prevotella bryantii: insights into their environmental niche.</title>
        <authorList>
            <consortium name="North American Consortium for Rumen Bacteria"/>
            <person name="Purushe J."/>
            <person name="Fouts D.E."/>
            <person name="Morrison M."/>
            <person name="White B.A."/>
            <person name="Mackie R.I."/>
            <person name="Coutinho P.M."/>
            <person name="Henrissat B."/>
            <person name="Nelson K.E."/>
        </authorList>
    </citation>
    <scope>NUCLEOTIDE SEQUENCE [LARGE SCALE GENOMIC DNA]</scope>
    <source>
        <strain evidence="9">ATCC 19189 / JCM 8958 / 23</strain>
    </source>
</reference>
<dbReference type="InterPro" id="IPR005084">
    <property type="entry name" value="CBM6"/>
</dbReference>
<dbReference type="InterPro" id="IPR013785">
    <property type="entry name" value="Aldolase_TIM"/>
</dbReference>
<dbReference type="CAZy" id="CBM35">
    <property type="family name" value="Carbohydrate-Binding Module Family 35"/>
</dbReference>
<dbReference type="InterPro" id="IPR017853">
    <property type="entry name" value="GH"/>
</dbReference>
<feature type="chain" id="PRO_5003071835" description="Alpha-galactosidase" evidence="6">
    <location>
        <begin position="32"/>
        <end position="541"/>
    </location>
</feature>
<organism evidence="8 9">
    <name type="scientific">Xylanibacter ruminicola (strain ATCC 19189 / DSM 19721 / CIP 105475 / JCM 8958 / 23)</name>
    <name type="common">Prevotella ruminicola</name>
    <dbReference type="NCBI Taxonomy" id="264731"/>
    <lineage>
        <taxon>Bacteria</taxon>
        <taxon>Pseudomonadati</taxon>
        <taxon>Bacteroidota</taxon>
        <taxon>Bacteroidia</taxon>
        <taxon>Bacteroidales</taxon>
        <taxon>Prevotellaceae</taxon>
        <taxon>Xylanibacter</taxon>
    </lineage>
</organism>
<dbReference type="SUPFAM" id="SSF51445">
    <property type="entry name" value="(Trans)glycosidases"/>
    <property type="match status" value="1"/>
</dbReference>
<dbReference type="EC" id="3.2.1.22" evidence="5"/>
<dbReference type="GO" id="GO:0030246">
    <property type="term" value="F:carbohydrate binding"/>
    <property type="evidence" value="ECO:0007669"/>
    <property type="project" value="InterPro"/>
</dbReference>
<dbReference type="eggNOG" id="COG3345">
    <property type="taxonomic scope" value="Bacteria"/>
</dbReference>
<keyword evidence="5" id="KW-1015">Disulfide bond</keyword>
<dbReference type="GO" id="GO:0004557">
    <property type="term" value="F:alpha-galactosidase activity"/>
    <property type="evidence" value="ECO:0007669"/>
    <property type="project" value="UniProtKB-EC"/>
</dbReference>
<dbReference type="CDD" id="cd14792">
    <property type="entry name" value="GH27"/>
    <property type="match status" value="1"/>
</dbReference>
<dbReference type="SUPFAM" id="SSF49785">
    <property type="entry name" value="Galactose-binding domain-like"/>
    <property type="match status" value="1"/>
</dbReference>
<evidence type="ECO:0000313" key="9">
    <source>
        <dbReference type="Proteomes" id="UP000000927"/>
    </source>
</evidence>
<dbReference type="CDD" id="cd04081">
    <property type="entry name" value="CBM35_galactosidase-like"/>
    <property type="match status" value="1"/>
</dbReference>
<evidence type="ECO:0000256" key="4">
    <source>
        <dbReference type="ARBA" id="ARBA00023295"/>
    </source>
</evidence>
<dbReference type="Proteomes" id="UP000000927">
    <property type="component" value="Chromosome"/>
</dbReference>
<accession>D5EVX6</accession>
<dbReference type="PRINTS" id="PR00740">
    <property type="entry name" value="GLHYDRLASE27"/>
</dbReference>
<dbReference type="AlphaFoldDB" id="D5EVX6"/>
<keyword evidence="3 5" id="KW-0378">Hydrolase</keyword>
<evidence type="ECO:0000313" key="8">
    <source>
        <dbReference type="EMBL" id="ADE82935.1"/>
    </source>
</evidence>
<dbReference type="PROSITE" id="PS51175">
    <property type="entry name" value="CBM6"/>
    <property type="match status" value="1"/>
</dbReference>
<dbReference type="HOGENOM" id="CLU_013093_3_2_10"/>
<proteinExistence type="inferred from homology"/>
<sequence>MQHKIKLKLTSKMKRILLSTLVVAFAIVASASKKKGPTMGWSSWNTFAVNISEDIIKGQADAMVNQGLKAVGYQYINIDDGFQYGRTPEGKVCIHPERFPNGLKVVSDYIHSKGLKAGIYSDAGDLTCGSISNGDVRNTNVGLYGYEQVDADFYFKELEFDFIKVDYCGGNHMSLNEQEQYTRISNAIKNTGRDVVFNICRWRYPGDWCHYAANSWRTTGDIHESWQSVKDLVNENLYMSAYCYNDTYNDMDMLEVGRSLTAEEDKTHFGLWCIMASPLLIGCNMATINERALELLKNKELIALNQDLLHLQAYVIQHIGETYVLVKDLLKLHGNTRAVALYNPSDKPVEMCVDFSELELGGKVSVRDLFEHKDLGKMQNSLTVQVPAHATRIYRLKGEKRLERRVYEAETAFLHDYQQVANHEALGTAIYLPGDGASGRMFAGWLGHRRSNYLEWRDVYVKKGGKYVVKFRAGSQEKRSFNVEVNGETVGTVSVNTNDWNHFQEFELTLKLKAGSNRIQLYNADAWMPNIDNMTICSNSL</sequence>
<dbReference type="EMBL" id="CP002006">
    <property type="protein sequence ID" value="ADE82935.1"/>
    <property type="molecule type" value="Genomic_DNA"/>
</dbReference>
<dbReference type="Gene3D" id="2.60.120.260">
    <property type="entry name" value="Galactose-binding domain-like"/>
    <property type="match status" value="1"/>
</dbReference>
<dbReference type="PANTHER" id="PTHR11452:SF75">
    <property type="entry name" value="ALPHA-GALACTOSIDASE MEL1"/>
    <property type="match status" value="1"/>
</dbReference>
<dbReference type="Pfam" id="PF03422">
    <property type="entry name" value="CBM_6"/>
    <property type="match status" value="1"/>
</dbReference>
<evidence type="ECO:0000256" key="5">
    <source>
        <dbReference type="RuleBase" id="RU361168"/>
    </source>
</evidence>
<gene>
    <name evidence="8" type="ordered locus">PRU_2377</name>
</gene>
<protein>
    <recommendedName>
        <fullName evidence="5">Alpha-galactosidase</fullName>
        <ecNumber evidence="5">3.2.1.22</ecNumber>
    </recommendedName>
    <alternativeName>
        <fullName evidence="5">Melibiase</fullName>
    </alternativeName>
</protein>
<keyword evidence="2 6" id="KW-0732">Signal</keyword>
<dbReference type="KEGG" id="pru:PRU_2377"/>